<feature type="domain" description="Glycosyltransferase 2-like" evidence="2">
    <location>
        <begin position="150"/>
        <end position="261"/>
    </location>
</feature>
<evidence type="ECO:0000259" key="1">
    <source>
        <dbReference type="Pfam" id="PF00535"/>
    </source>
</evidence>
<dbReference type="RefSeq" id="WP_220204880.1">
    <property type="nucleotide sequence ID" value="NZ_BNJK01000001.1"/>
</dbReference>
<accession>A0A8J3IN65</accession>
<dbReference type="InterPro" id="IPR029044">
    <property type="entry name" value="Nucleotide-diphossugar_trans"/>
</dbReference>
<keyword evidence="4" id="KW-1185">Reference proteome</keyword>
<keyword evidence="3" id="KW-0808">Transferase</keyword>
<dbReference type="PANTHER" id="PTHR43685">
    <property type="entry name" value="GLYCOSYLTRANSFERASE"/>
    <property type="match status" value="1"/>
</dbReference>
<evidence type="ECO:0000259" key="2">
    <source>
        <dbReference type="Pfam" id="PF13632"/>
    </source>
</evidence>
<gene>
    <name evidence="3" type="ORF">KSF_041700</name>
</gene>
<proteinExistence type="predicted"/>
<dbReference type="Proteomes" id="UP000597444">
    <property type="component" value="Unassembled WGS sequence"/>
</dbReference>
<dbReference type="CDD" id="cd00761">
    <property type="entry name" value="Glyco_tranf_GTA_type"/>
    <property type="match status" value="1"/>
</dbReference>
<reference evidence="3" key="1">
    <citation type="submission" date="2020-10" db="EMBL/GenBank/DDBJ databases">
        <title>Taxonomic study of unclassified bacteria belonging to the class Ktedonobacteria.</title>
        <authorList>
            <person name="Yabe S."/>
            <person name="Wang C.M."/>
            <person name="Zheng Y."/>
            <person name="Sakai Y."/>
            <person name="Cavaletti L."/>
            <person name="Monciardini P."/>
            <person name="Donadio S."/>
        </authorList>
    </citation>
    <scope>NUCLEOTIDE SEQUENCE</scope>
    <source>
        <strain evidence="3">ID150040</strain>
    </source>
</reference>
<comment type="caution">
    <text evidence="3">The sequence shown here is derived from an EMBL/GenBank/DDBJ whole genome shotgun (WGS) entry which is preliminary data.</text>
</comment>
<dbReference type="InterPro" id="IPR001173">
    <property type="entry name" value="Glyco_trans_2-like"/>
</dbReference>
<protein>
    <submittedName>
        <fullName evidence="3">Glycosyl transferase</fullName>
    </submittedName>
</protein>
<evidence type="ECO:0000313" key="3">
    <source>
        <dbReference type="EMBL" id="GHO94122.1"/>
    </source>
</evidence>
<evidence type="ECO:0000313" key="4">
    <source>
        <dbReference type="Proteomes" id="UP000597444"/>
    </source>
</evidence>
<dbReference type="GO" id="GO:0016740">
    <property type="term" value="F:transferase activity"/>
    <property type="evidence" value="ECO:0007669"/>
    <property type="project" value="UniProtKB-KW"/>
</dbReference>
<dbReference type="Gene3D" id="3.90.550.10">
    <property type="entry name" value="Spore Coat Polysaccharide Biosynthesis Protein SpsA, Chain A"/>
    <property type="match status" value="1"/>
</dbReference>
<organism evidence="3 4">
    <name type="scientific">Reticulibacter mediterranei</name>
    <dbReference type="NCBI Taxonomy" id="2778369"/>
    <lineage>
        <taxon>Bacteria</taxon>
        <taxon>Bacillati</taxon>
        <taxon>Chloroflexota</taxon>
        <taxon>Ktedonobacteria</taxon>
        <taxon>Ktedonobacterales</taxon>
        <taxon>Reticulibacteraceae</taxon>
        <taxon>Reticulibacter</taxon>
    </lineage>
</organism>
<dbReference type="InterPro" id="IPR050834">
    <property type="entry name" value="Glycosyltransf_2"/>
</dbReference>
<dbReference type="Pfam" id="PF13632">
    <property type="entry name" value="Glyco_trans_2_3"/>
    <property type="match status" value="1"/>
</dbReference>
<dbReference type="AlphaFoldDB" id="A0A8J3IN65"/>
<sequence length="327" mass="36718">MLQISVVIPTCRRPTLLAQCLNALLEQDMAPERYEIIVVDDAHCQETRCLVESRVNAQARKRPVIRYLPGAYAHRPAGPAAARNLGWRAARGSIIAFTDDDCIPSQRWLSAGAAALTDGIDGVAGRLIVPLPNNPTDYEYNATGIAECDFVTANCFYRKSALEQVGGFDERFTAAWREDSDLCFTLLAHGMHFTNAPQAVVIHPIRPANWGVSVSQQRKSMFNALLYKKHPHQYKQKIQATPPWRYYSIIGTLLLAVMGLLKKSKPLVLLGLGLWIYQTGRFCMQRLAHTSREPGHVMEMVVTSMALPPLAIFWRLRGAIKFRVWFL</sequence>
<name>A0A8J3IN65_9CHLR</name>
<dbReference type="EMBL" id="BNJK01000001">
    <property type="protein sequence ID" value="GHO94122.1"/>
    <property type="molecule type" value="Genomic_DNA"/>
</dbReference>
<dbReference type="PANTHER" id="PTHR43685:SF3">
    <property type="entry name" value="SLR2126 PROTEIN"/>
    <property type="match status" value="1"/>
</dbReference>
<feature type="domain" description="Glycosyltransferase 2-like" evidence="1">
    <location>
        <begin position="5"/>
        <end position="135"/>
    </location>
</feature>
<dbReference type="Pfam" id="PF00535">
    <property type="entry name" value="Glycos_transf_2"/>
    <property type="match status" value="1"/>
</dbReference>
<dbReference type="SUPFAM" id="SSF53448">
    <property type="entry name" value="Nucleotide-diphospho-sugar transferases"/>
    <property type="match status" value="1"/>
</dbReference>